<dbReference type="SMART" id="SM00365">
    <property type="entry name" value="LRR_SD22"/>
    <property type="match status" value="3"/>
</dbReference>
<dbReference type="InterPro" id="IPR000483">
    <property type="entry name" value="Cys-rich_flank_reg_C"/>
</dbReference>
<dbReference type="AlphaFoldDB" id="A0ABD3WKN6"/>
<feature type="domain" description="LRRCT" evidence="5">
    <location>
        <begin position="527"/>
        <end position="582"/>
    </location>
</feature>
<dbReference type="PANTHER" id="PTHR24369">
    <property type="entry name" value="ANTIGEN BSP, PUTATIVE-RELATED"/>
    <property type="match status" value="1"/>
</dbReference>
<keyword evidence="4" id="KW-0325">Glycoprotein</keyword>
<evidence type="ECO:0000256" key="2">
    <source>
        <dbReference type="ARBA" id="ARBA00022729"/>
    </source>
</evidence>
<dbReference type="InterPro" id="IPR003591">
    <property type="entry name" value="Leu-rich_rpt_typical-subtyp"/>
</dbReference>
<sequence>MMYLTDSHTIGRKTWTKETDISRGVFCLMTCILCLLDLVLGNPTVCPTAQCACLVTLSKMGIINCRDLRLNQVPNFTDVETSFYELTFSSSAMVKSTCSWCNNITHLPPNSFRGLRVRRIDLTKNNISNISNSAFDGVQSELKELLLEGDGVHSFNSRSIEGLNQLTLLHLENFHIPHLGPEINFARLTELKQLVLKRTKCASIDNRTFAFLRLERLHLVQMPLTSFPVVPILEIQYLRELEISQTQISRLQSDSFVNLTQLASLILSHNHLRFLDVGAFNGLYDTLENLDLSGNRLENIEEISLRNWTKLQSLQLSSNSITLSPGDFRNMPVLKYLHLGYCNIKVVYSSLFQGLRLLYHLDLSQNTILEIEPMAFDHTPMLSDLIMHSQRQFTLQEQHLPSSVRALNLSTDSIGRNHFSLTNLNLEHNVLNETQLWSFVGKLTNLKSLKLSRTNITSIQNDVFINHHRLVSLDLSQNQIFSIDSAGFHGLEFSLSSLDLSYNNIKTIQECIFQNFSKLQLFFLQGNNWMCDCQLTWLFDWIKTRLNDDPFTCHDTDVVCKAPPTLLNRSLCDVTPRELECHADYKQSSCHSNNFTFITNRASLVTSEIGSFIAVNKTSLNNEIFDKSASKRLYADIYITAVSVLLFRLFELVNDSNEMC</sequence>
<organism evidence="6 7">
    <name type="scientific">Sinanodonta woodiana</name>
    <name type="common">Chinese pond mussel</name>
    <name type="synonym">Anodonta woodiana</name>
    <dbReference type="NCBI Taxonomy" id="1069815"/>
    <lineage>
        <taxon>Eukaryota</taxon>
        <taxon>Metazoa</taxon>
        <taxon>Spiralia</taxon>
        <taxon>Lophotrochozoa</taxon>
        <taxon>Mollusca</taxon>
        <taxon>Bivalvia</taxon>
        <taxon>Autobranchia</taxon>
        <taxon>Heteroconchia</taxon>
        <taxon>Palaeoheterodonta</taxon>
        <taxon>Unionida</taxon>
        <taxon>Unionoidea</taxon>
        <taxon>Unionidae</taxon>
        <taxon>Unioninae</taxon>
        <taxon>Sinanodonta</taxon>
    </lineage>
</organism>
<evidence type="ECO:0000259" key="5">
    <source>
        <dbReference type="SMART" id="SM00082"/>
    </source>
</evidence>
<proteinExistence type="predicted"/>
<dbReference type="SMART" id="SM00082">
    <property type="entry name" value="LRRCT"/>
    <property type="match status" value="1"/>
</dbReference>
<evidence type="ECO:0000256" key="4">
    <source>
        <dbReference type="ARBA" id="ARBA00023180"/>
    </source>
</evidence>
<evidence type="ECO:0000256" key="1">
    <source>
        <dbReference type="ARBA" id="ARBA00022614"/>
    </source>
</evidence>
<dbReference type="InterPro" id="IPR050541">
    <property type="entry name" value="LRR_TM_domain-containing"/>
</dbReference>
<keyword evidence="3" id="KW-0677">Repeat</keyword>
<dbReference type="Pfam" id="PF13855">
    <property type="entry name" value="LRR_8"/>
    <property type="match status" value="4"/>
</dbReference>
<dbReference type="SUPFAM" id="SSF52058">
    <property type="entry name" value="L domain-like"/>
    <property type="match status" value="2"/>
</dbReference>
<keyword evidence="7" id="KW-1185">Reference proteome</keyword>
<evidence type="ECO:0000313" key="7">
    <source>
        <dbReference type="Proteomes" id="UP001634394"/>
    </source>
</evidence>
<evidence type="ECO:0000313" key="6">
    <source>
        <dbReference type="EMBL" id="KAL3874534.1"/>
    </source>
</evidence>
<accession>A0ABD3WKN6</accession>
<dbReference type="EMBL" id="JBJQND010000006">
    <property type="protein sequence ID" value="KAL3874534.1"/>
    <property type="molecule type" value="Genomic_DNA"/>
</dbReference>
<comment type="caution">
    <text evidence="6">The sequence shown here is derived from an EMBL/GenBank/DDBJ whole genome shotgun (WGS) entry which is preliminary data.</text>
</comment>
<evidence type="ECO:0000256" key="3">
    <source>
        <dbReference type="ARBA" id="ARBA00022737"/>
    </source>
</evidence>
<dbReference type="PANTHER" id="PTHR24369:SF210">
    <property type="entry name" value="CHAOPTIN-RELATED"/>
    <property type="match status" value="1"/>
</dbReference>
<keyword evidence="1" id="KW-0433">Leucine-rich repeat</keyword>
<dbReference type="SMART" id="SM00369">
    <property type="entry name" value="LRR_TYP"/>
    <property type="match status" value="9"/>
</dbReference>
<reference evidence="6 7" key="1">
    <citation type="submission" date="2024-11" db="EMBL/GenBank/DDBJ databases">
        <title>Chromosome-level genome assembly of the freshwater bivalve Anodonta woodiana.</title>
        <authorList>
            <person name="Chen X."/>
        </authorList>
    </citation>
    <scope>NUCLEOTIDE SEQUENCE [LARGE SCALE GENOMIC DNA]</scope>
    <source>
        <strain evidence="6">MN2024</strain>
        <tissue evidence="6">Gills</tissue>
    </source>
</reference>
<dbReference type="Gene3D" id="3.80.10.10">
    <property type="entry name" value="Ribonuclease Inhibitor"/>
    <property type="match status" value="4"/>
</dbReference>
<gene>
    <name evidence="6" type="ORF">ACJMK2_037538</name>
</gene>
<protein>
    <recommendedName>
        <fullName evidence="5">LRRCT domain-containing protein</fullName>
    </recommendedName>
</protein>
<dbReference type="Proteomes" id="UP001634394">
    <property type="component" value="Unassembled WGS sequence"/>
</dbReference>
<name>A0ABD3WKN6_SINWO</name>
<keyword evidence="2" id="KW-0732">Signal</keyword>
<dbReference type="InterPro" id="IPR032675">
    <property type="entry name" value="LRR_dom_sf"/>
</dbReference>
<dbReference type="PROSITE" id="PS51450">
    <property type="entry name" value="LRR"/>
    <property type="match status" value="3"/>
</dbReference>
<dbReference type="InterPro" id="IPR001611">
    <property type="entry name" value="Leu-rich_rpt"/>
</dbReference>
<dbReference type="FunFam" id="3.80.10.10:FF:000770">
    <property type="entry name" value="Uncharacterized protein"/>
    <property type="match status" value="1"/>
</dbReference>